<dbReference type="EMBL" id="JASCZI010121140">
    <property type="protein sequence ID" value="MED6160078.1"/>
    <property type="molecule type" value="Genomic_DNA"/>
</dbReference>
<dbReference type="Proteomes" id="UP001341840">
    <property type="component" value="Unassembled WGS sequence"/>
</dbReference>
<accession>A0ABU6UJQ1</accession>
<evidence type="ECO:0000313" key="2">
    <source>
        <dbReference type="EMBL" id="MED6160078.1"/>
    </source>
</evidence>
<name>A0ABU6UJQ1_9FABA</name>
<proteinExistence type="predicted"/>
<evidence type="ECO:0000256" key="1">
    <source>
        <dbReference type="SAM" id="MobiDB-lite"/>
    </source>
</evidence>
<evidence type="ECO:0000313" key="3">
    <source>
        <dbReference type="Proteomes" id="UP001341840"/>
    </source>
</evidence>
<protein>
    <submittedName>
        <fullName evidence="2">Uncharacterized protein</fullName>
    </submittedName>
</protein>
<gene>
    <name evidence="2" type="ORF">PIB30_048003</name>
</gene>
<keyword evidence="3" id="KW-1185">Reference proteome</keyword>
<sequence length="84" mass="9299">MQAQSQEVSDLRKAYSDMNSYLSHIRRDSSSSGMPDMPPPPPSPPPSPARSQDPPPQPEQSTGSPHLRMTLIIFETFSLCFTIL</sequence>
<feature type="compositionally biased region" description="Pro residues" evidence="1">
    <location>
        <begin position="36"/>
        <end position="58"/>
    </location>
</feature>
<reference evidence="2 3" key="1">
    <citation type="journal article" date="2023" name="Plants (Basel)">
        <title>Bridging the Gap: Combining Genomics and Transcriptomics Approaches to Understand Stylosanthes scabra, an Orphan Legume from the Brazilian Caatinga.</title>
        <authorList>
            <person name="Ferreira-Neto J.R.C."/>
            <person name="da Silva M.D."/>
            <person name="Binneck E."/>
            <person name="de Melo N.F."/>
            <person name="da Silva R.H."/>
            <person name="de Melo A.L.T.M."/>
            <person name="Pandolfi V."/>
            <person name="Bustamante F.O."/>
            <person name="Brasileiro-Vidal A.C."/>
            <person name="Benko-Iseppon A.M."/>
        </authorList>
    </citation>
    <scope>NUCLEOTIDE SEQUENCE [LARGE SCALE GENOMIC DNA]</scope>
    <source>
        <tissue evidence="2">Leaves</tissue>
    </source>
</reference>
<feature type="region of interest" description="Disordered" evidence="1">
    <location>
        <begin position="1"/>
        <end position="67"/>
    </location>
</feature>
<comment type="caution">
    <text evidence="2">The sequence shown here is derived from an EMBL/GenBank/DDBJ whole genome shotgun (WGS) entry which is preliminary data.</text>
</comment>
<organism evidence="2 3">
    <name type="scientific">Stylosanthes scabra</name>
    <dbReference type="NCBI Taxonomy" id="79078"/>
    <lineage>
        <taxon>Eukaryota</taxon>
        <taxon>Viridiplantae</taxon>
        <taxon>Streptophyta</taxon>
        <taxon>Embryophyta</taxon>
        <taxon>Tracheophyta</taxon>
        <taxon>Spermatophyta</taxon>
        <taxon>Magnoliopsida</taxon>
        <taxon>eudicotyledons</taxon>
        <taxon>Gunneridae</taxon>
        <taxon>Pentapetalae</taxon>
        <taxon>rosids</taxon>
        <taxon>fabids</taxon>
        <taxon>Fabales</taxon>
        <taxon>Fabaceae</taxon>
        <taxon>Papilionoideae</taxon>
        <taxon>50 kb inversion clade</taxon>
        <taxon>dalbergioids sensu lato</taxon>
        <taxon>Dalbergieae</taxon>
        <taxon>Pterocarpus clade</taxon>
        <taxon>Stylosanthes</taxon>
    </lineage>
</organism>